<organism evidence="1 2">
    <name type="scientific">Actinobacillus equuli subsp. equuli</name>
    <dbReference type="NCBI Taxonomy" id="202947"/>
    <lineage>
        <taxon>Bacteria</taxon>
        <taxon>Pseudomonadati</taxon>
        <taxon>Pseudomonadota</taxon>
        <taxon>Gammaproteobacteria</taxon>
        <taxon>Pasteurellales</taxon>
        <taxon>Pasteurellaceae</taxon>
        <taxon>Actinobacillus</taxon>
    </lineage>
</organism>
<reference evidence="1" key="2">
    <citation type="journal article" date="2023" name="Pathogens">
        <title>Pathological Features and Genomic Characterization of an Actinobacillus equuli subsp. equuli Bearing Unique Virulence-Associated Genes from an Adult Horse with Pleuropneumonia.</title>
        <authorList>
            <person name="Kamali M."/>
            <person name="Carossino M."/>
            <person name="Del Piero F."/>
            <person name="Peak L."/>
            <person name="Mitchell M.S."/>
            <person name="Willette J."/>
            <person name="Baker R."/>
            <person name="Li F."/>
            <person name="Kenez A."/>
            <person name="Balasuriya U.B.R."/>
            <person name="Go Y.Y."/>
        </authorList>
    </citation>
    <scope>NUCLEOTIDE SEQUENCE</scope>
    <source>
        <strain evidence="1">4524</strain>
    </source>
</reference>
<sequence>MKKKYNVKLSPFYDVEFIAVWEIDFDFKNFSDSLKEANIKSVKDAILLMNDFWSDAPDKNDSFEEHLDYFLTHATLKIHQIYQQPFICEPRSLTNLTKKLFNEEEGFCIGECGIKLIEFIDEFELTQDDLWVSEK</sequence>
<dbReference type="AlphaFoldDB" id="A0A9X4JD63"/>
<evidence type="ECO:0000313" key="1">
    <source>
        <dbReference type="EMBL" id="MDE8034618.1"/>
    </source>
</evidence>
<proteinExistence type="predicted"/>
<dbReference type="Proteomes" id="UP001142444">
    <property type="component" value="Unassembled WGS sequence"/>
</dbReference>
<dbReference type="RefSeq" id="WP_275217739.1">
    <property type="nucleotide sequence ID" value="NZ_JAPHVQ010000004.1"/>
</dbReference>
<dbReference type="EMBL" id="JAPHVQ010000004">
    <property type="protein sequence ID" value="MDE8034618.1"/>
    <property type="molecule type" value="Genomic_DNA"/>
</dbReference>
<evidence type="ECO:0000313" key="2">
    <source>
        <dbReference type="Proteomes" id="UP001142444"/>
    </source>
</evidence>
<reference evidence="1" key="1">
    <citation type="submission" date="2022-11" db="EMBL/GenBank/DDBJ databases">
        <authorList>
            <person name="Kamali M."/>
            <person name="Peak L."/>
            <person name="Go Y.Y."/>
            <person name="Balasuriya U.B.R."/>
            <person name="Carossino M."/>
        </authorList>
    </citation>
    <scope>NUCLEOTIDE SEQUENCE</scope>
    <source>
        <strain evidence="1">4524</strain>
    </source>
</reference>
<keyword evidence="2" id="KW-1185">Reference proteome</keyword>
<comment type="caution">
    <text evidence="1">The sequence shown here is derived from an EMBL/GenBank/DDBJ whole genome shotgun (WGS) entry which is preliminary data.</text>
</comment>
<accession>A0A9X4JD63</accession>
<protein>
    <submittedName>
        <fullName evidence="1">Uncharacterized protein</fullName>
    </submittedName>
</protein>
<gene>
    <name evidence="1" type="ORF">OQ257_05500</name>
</gene>
<name>A0A9X4JD63_ACTEU</name>